<evidence type="ECO:0000313" key="1">
    <source>
        <dbReference type="EMBL" id="MCQ4813541.1"/>
    </source>
</evidence>
<keyword evidence="2" id="KW-1185">Reference proteome</keyword>
<evidence type="ECO:0000313" key="2">
    <source>
        <dbReference type="Proteomes" id="UP001205919"/>
    </source>
</evidence>
<proteinExistence type="predicted"/>
<organism evidence="1 2">
    <name type="scientific">Cloacibacillus evryensis</name>
    <dbReference type="NCBI Taxonomy" id="508460"/>
    <lineage>
        <taxon>Bacteria</taxon>
        <taxon>Thermotogati</taxon>
        <taxon>Synergistota</taxon>
        <taxon>Synergistia</taxon>
        <taxon>Synergistales</taxon>
        <taxon>Synergistaceae</taxon>
        <taxon>Cloacibacillus</taxon>
    </lineage>
</organism>
<name>A0AAW5K1F9_9BACT</name>
<sequence length="51" mass="5872">MFRFDLLTAMDHLNNASIPLTKKYAMLWNNDSTMARKEGKANYSKAVSNDF</sequence>
<protein>
    <submittedName>
        <fullName evidence="1">Uncharacterized protein</fullName>
    </submittedName>
</protein>
<accession>A0AAW5K1F9</accession>
<comment type="caution">
    <text evidence="1">The sequence shown here is derived from an EMBL/GenBank/DDBJ whole genome shotgun (WGS) entry which is preliminary data.</text>
</comment>
<dbReference type="RefSeq" id="WP_256181565.1">
    <property type="nucleotide sequence ID" value="NZ_JANFYT010000006.1"/>
</dbReference>
<gene>
    <name evidence="1" type="ORF">NE630_03765</name>
</gene>
<reference evidence="1 2" key="1">
    <citation type="submission" date="2022-06" db="EMBL/GenBank/DDBJ databases">
        <title>Isolation of gut microbiota from human fecal samples.</title>
        <authorList>
            <person name="Pamer E.G."/>
            <person name="Barat B."/>
            <person name="Waligurski E."/>
            <person name="Medina S."/>
            <person name="Paddock L."/>
            <person name="Mostad J."/>
        </authorList>
    </citation>
    <scope>NUCLEOTIDE SEQUENCE [LARGE SCALE GENOMIC DNA]</scope>
    <source>
        <strain evidence="1 2">DFI.9.90</strain>
    </source>
</reference>
<dbReference type="AlphaFoldDB" id="A0AAW5K1F9"/>
<dbReference type="EMBL" id="JANFYT010000006">
    <property type="protein sequence ID" value="MCQ4813541.1"/>
    <property type="molecule type" value="Genomic_DNA"/>
</dbReference>
<dbReference type="Proteomes" id="UP001205919">
    <property type="component" value="Unassembled WGS sequence"/>
</dbReference>